<evidence type="ECO:0000313" key="8">
    <source>
        <dbReference type="EMBL" id="PQV64404.1"/>
    </source>
</evidence>
<dbReference type="EC" id="4.2.1.19" evidence="6 7"/>
<evidence type="ECO:0000256" key="5">
    <source>
        <dbReference type="ARBA" id="ARBA00023239"/>
    </source>
</evidence>
<dbReference type="InParanoid" id="A0A2S8SUD0"/>
<protein>
    <recommendedName>
        <fullName evidence="2 6">Imidazoleglycerol-phosphate dehydratase</fullName>
        <shortName evidence="6">IGPD</shortName>
        <ecNumber evidence="6 7">4.2.1.19</ecNumber>
    </recommendedName>
</protein>
<comment type="pathway">
    <text evidence="1 6 7">Amino-acid biosynthesis; L-histidine biosynthesis; L-histidine from 5-phospho-alpha-D-ribose 1-diphosphate: step 6/9.</text>
</comment>
<evidence type="ECO:0000256" key="7">
    <source>
        <dbReference type="RuleBase" id="RU000599"/>
    </source>
</evidence>
<dbReference type="PROSITE" id="PS00954">
    <property type="entry name" value="IGP_DEHYDRATASE_1"/>
    <property type="match status" value="1"/>
</dbReference>
<dbReference type="NCBIfam" id="NF002114">
    <property type="entry name" value="PRK00951.2-4"/>
    <property type="match status" value="1"/>
</dbReference>
<name>A0A2S8SUD0_9BACT</name>
<accession>A0A2S8SUD0</accession>
<keyword evidence="5 6" id="KW-0456">Lyase</keyword>
<gene>
    <name evidence="6" type="primary">hisB</name>
    <name evidence="8" type="ORF">B1R32_10585</name>
</gene>
<comment type="similarity">
    <text evidence="6 7">Belongs to the imidazoleglycerol-phosphate dehydratase family.</text>
</comment>
<dbReference type="SUPFAM" id="SSF54211">
    <property type="entry name" value="Ribosomal protein S5 domain 2-like"/>
    <property type="match status" value="2"/>
</dbReference>
<evidence type="ECO:0000256" key="2">
    <source>
        <dbReference type="ARBA" id="ARBA00016664"/>
    </source>
</evidence>
<reference evidence="8 9" key="1">
    <citation type="journal article" date="2018" name="Syst. Appl. Microbiol.">
        <title>Abditibacterium utsteinense sp. nov., the first cultivated member of candidate phylum FBP, isolated from ice-free Antarctic soil samples.</title>
        <authorList>
            <person name="Tahon G."/>
            <person name="Tytgat B."/>
            <person name="Lebbe L."/>
            <person name="Carlier A."/>
            <person name="Willems A."/>
        </authorList>
    </citation>
    <scope>NUCLEOTIDE SEQUENCE [LARGE SCALE GENOMIC DNA]</scope>
    <source>
        <strain evidence="8 9">LMG 29911</strain>
    </source>
</reference>
<dbReference type="InterPro" id="IPR000807">
    <property type="entry name" value="ImidazoleglycerolP_deHydtase"/>
</dbReference>
<dbReference type="OrthoDB" id="9790411at2"/>
<comment type="subcellular location">
    <subcellularLocation>
        <location evidence="6 7">Cytoplasm</location>
    </subcellularLocation>
</comment>
<organism evidence="8 9">
    <name type="scientific">Abditibacterium utsteinense</name>
    <dbReference type="NCBI Taxonomy" id="1960156"/>
    <lineage>
        <taxon>Bacteria</taxon>
        <taxon>Pseudomonadati</taxon>
        <taxon>Abditibacteriota</taxon>
        <taxon>Abditibacteriia</taxon>
        <taxon>Abditibacteriales</taxon>
        <taxon>Abditibacteriaceae</taxon>
        <taxon>Abditibacterium</taxon>
    </lineage>
</organism>
<dbReference type="CDD" id="cd07914">
    <property type="entry name" value="IGPD"/>
    <property type="match status" value="1"/>
</dbReference>
<dbReference type="FunFam" id="3.30.230.40:FF:000003">
    <property type="entry name" value="Imidazoleglycerol-phosphate dehydratase HisB"/>
    <property type="match status" value="1"/>
</dbReference>
<sequence>MSRISKITRNTTETQIQLEINLDGSGKFDISLPERAGMPFFAHMLEQFAKHGSFDLKIVASGDVQIDGHHLVEDLGIALGLALDEAVGNKRGIARYGYFVLPMDETLMLCAVDFCGRAFLQLDWNLRQERLGEFDVFLVREFLVGLSNNAKINLHLKEMSGGNAHHVVEASFKSLARAMKMALKVEGDELPTTKGLL</sequence>
<dbReference type="GO" id="GO:0005737">
    <property type="term" value="C:cytoplasm"/>
    <property type="evidence" value="ECO:0007669"/>
    <property type="project" value="UniProtKB-SubCell"/>
</dbReference>
<evidence type="ECO:0000256" key="4">
    <source>
        <dbReference type="ARBA" id="ARBA00023102"/>
    </source>
</evidence>
<dbReference type="HAMAP" id="MF_00076">
    <property type="entry name" value="HisB"/>
    <property type="match status" value="1"/>
</dbReference>
<dbReference type="PANTHER" id="PTHR23133:SF2">
    <property type="entry name" value="IMIDAZOLEGLYCEROL-PHOSPHATE DEHYDRATASE"/>
    <property type="match status" value="1"/>
</dbReference>
<dbReference type="InterPro" id="IPR020568">
    <property type="entry name" value="Ribosomal_Su5_D2-typ_SF"/>
</dbReference>
<evidence type="ECO:0000313" key="9">
    <source>
        <dbReference type="Proteomes" id="UP000237684"/>
    </source>
</evidence>
<dbReference type="GO" id="GO:0000105">
    <property type="term" value="P:L-histidine biosynthetic process"/>
    <property type="evidence" value="ECO:0007669"/>
    <property type="project" value="UniProtKB-UniRule"/>
</dbReference>
<dbReference type="Gene3D" id="3.30.230.40">
    <property type="entry name" value="Imidazole glycerol phosphate dehydratase, domain 1"/>
    <property type="match status" value="2"/>
</dbReference>
<dbReference type="RefSeq" id="WP_105483196.1">
    <property type="nucleotide sequence ID" value="NZ_NIGF01000005.1"/>
</dbReference>
<proteinExistence type="inferred from homology"/>
<keyword evidence="3 6" id="KW-0028">Amino-acid biosynthesis</keyword>
<keyword evidence="9" id="KW-1185">Reference proteome</keyword>
<dbReference type="FunFam" id="3.30.230.40:FF:000001">
    <property type="entry name" value="Imidazoleglycerol-phosphate dehydratase HisB"/>
    <property type="match status" value="1"/>
</dbReference>
<dbReference type="PANTHER" id="PTHR23133">
    <property type="entry name" value="IMIDAZOLEGLYCEROL-PHOSPHATE DEHYDRATASE HIS7"/>
    <property type="match status" value="1"/>
</dbReference>
<evidence type="ECO:0000256" key="1">
    <source>
        <dbReference type="ARBA" id="ARBA00005047"/>
    </source>
</evidence>
<keyword evidence="4 6" id="KW-0368">Histidine biosynthesis</keyword>
<evidence type="ECO:0000256" key="3">
    <source>
        <dbReference type="ARBA" id="ARBA00022605"/>
    </source>
</evidence>
<dbReference type="EMBL" id="NIGF01000005">
    <property type="protein sequence ID" value="PQV64404.1"/>
    <property type="molecule type" value="Genomic_DNA"/>
</dbReference>
<dbReference type="InterPro" id="IPR038494">
    <property type="entry name" value="IGPD_sf"/>
</dbReference>
<dbReference type="NCBIfam" id="NF002111">
    <property type="entry name" value="PRK00951.2-1"/>
    <property type="match status" value="1"/>
</dbReference>
<keyword evidence="6" id="KW-0963">Cytoplasm</keyword>
<comment type="catalytic activity">
    <reaction evidence="6 7">
        <text>D-erythro-1-(imidazol-4-yl)glycerol 3-phosphate = 3-(imidazol-4-yl)-2-oxopropyl phosphate + H2O</text>
        <dbReference type="Rhea" id="RHEA:11040"/>
        <dbReference type="ChEBI" id="CHEBI:15377"/>
        <dbReference type="ChEBI" id="CHEBI:57766"/>
        <dbReference type="ChEBI" id="CHEBI:58278"/>
        <dbReference type="EC" id="4.2.1.19"/>
    </reaction>
</comment>
<dbReference type="UniPathway" id="UPA00031">
    <property type="reaction ID" value="UER00011"/>
</dbReference>
<dbReference type="FunCoup" id="A0A2S8SUD0">
    <property type="interactions" value="377"/>
</dbReference>
<evidence type="ECO:0000256" key="6">
    <source>
        <dbReference type="HAMAP-Rule" id="MF_00076"/>
    </source>
</evidence>
<dbReference type="Proteomes" id="UP000237684">
    <property type="component" value="Unassembled WGS sequence"/>
</dbReference>
<comment type="caution">
    <text evidence="8">The sequence shown here is derived from an EMBL/GenBank/DDBJ whole genome shotgun (WGS) entry which is preliminary data.</text>
</comment>
<dbReference type="Pfam" id="PF00475">
    <property type="entry name" value="IGPD"/>
    <property type="match status" value="1"/>
</dbReference>
<dbReference type="InterPro" id="IPR020565">
    <property type="entry name" value="ImidazoleglycerP_deHydtase_CS"/>
</dbReference>
<dbReference type="GO" id="GO:0004424">
    <property type="term" value="F:imidazoleglycerol-phosphate dehydratase activity"/>
    <property type="evidence" value="ECO:0007669"/>
    <property type="project" value="UniProtKB-UniRule"/>
</dbReference>
<dbReference type="AlphaFoldDB" id="A0A2S8SUD0"/>
<dbReference type="PROSITE" id="PS00955">
    <property type="entry name" value="IGP_DEHYDRATASE_2"/>
    <property type="match status" value="1"/>
</dbReference>